<evidence type="ECO:0000256" key="3">
    <source>
        <dbReference type="SAM" id="SignalP"/>
    </source>
</evidence>
<feature type="coiled-coil region" evidence="1">
    <location>
        <begin position="120"/>
        <end position="205"/>
    </location>
</feature>
<feature type="compositionally biased region" description="Polar residues" evidence="2">
    <location>
        <begin position="42"/>
        <end position="63"/>
    </location>
</feature>
<feature type="signal peptide" evidence="3">
    <location>
        <begin position="1"/>
        <end position="22"/>
    </location>
</feature>
<dbReference type="Proteomes" id="UP000034275">
    <property type="component" value="Unassembled WGS sequence"/>
</dbReference>
<sequence length="225" mass="24249">MKKLLYIIPVLAVFGLASTVYAASSGVGAQTGQGTQQLLNASPSPTGVQNKNQVKTQNAGEDSQLQVNTQEEENLGDGQGIGSQSAGLSAEHMSEVAKQVQTLLQVRTTGGIGQQVRQIAQAQNQAQTQIQAQLDKLETKGKLARFLTGTDFEAVKSLQQQIVENQLRIQELTALATQLTNQSDIAAVKATIQALIQENVALQDKIVAEIQTRSLFGWFFRLFAQ</sequence>
<dbReference type="EMBL" id="LCAL01000005">
    <property type="protein sequence ID" value="KKR90893.1"/>
    <property type="molecule type" value="Genomic_DNA"/>
</dbReference>
<feature type="region of interest" description="Disordered" evidence="2">
    <location>
        <begin position="35"/>
        <end position="63"/>
    </location>
</feature>
<feature type="chain" id="PRO_5002534782" evidence="3">
    <location>
        <begin position="23"/>
        <end position="225"/>
    </location>
</feature>
<name>A0A0G0UQ56_9BACT</name>
<evidence type="ECO:0000256" key="1">
    <source>
        <dbReference type="SAM" id="Coils"/>
    </source>
</evidence>
<keyword evidence="3" id="KW-0732">Signal</keyword>
<protein>
    <submittedName>
        <fullName evidence="4">Uncharacterized protein</fullName>
    </submittedName>
</protein>
<reference evidence="4 5" key="1">
    <citation type="journal article" date="2015" name="Nature">
        <title>rRNA introns, odd ribosomes, and small enigmatic genomes across a large radiation of phyla.</title>
        <authorList>
            <person name="Brown C.T."/>
            <person name="Hug L.A."/>
            <person name="Thomas B.C."/>
            <person name="Sharon I."/>
            <person name="Castelle C.J."/>
            <person name="Singh A."/>
            <person name="Wilkins M.J."/>
            <person name="Williams K.H."/>
            <person name="Banfield J.F."/>
        </authorList>
    </citation>
    <scope>NUCLEOTIDE SEQUENCE [LARGE SCALE GENOMIC DNA]</scope>
</reference>
<organism evidence="4 5">
    <name type="scientific">Candidatus Woesebacteria bacterium GW2011_GWD1_41_12</name>
    <dbReference type="NCBI Taxonomy" id="1618593"/>
    <lineage>
        <taxon>Bacteria</taxon>
        <taxon>Candidatus Woeseibacteriota</taxon>
    </lineage>
</organism>
<dbReference type="AlphaFoldDB" id="A0A0G0UQ56"/>
<accession>A0A0G0UQ56</accession>
<gene>
    <name evidence="4" type="ORF">UU39_C0005G0019</name>
</gene>
<evidence type="ECO:0000313" key="5">
    <source>
        <dbReference type="Proteomes" id="UP000034275"/>
    </source>
</evidence>
<keyword evidence="1" id="KW-0175">Coiled coil</keyword>
<evidence type="ECO:0000313" key="4">
    <source>
        <dbReference type="EMBL" id="KKR90893.1"/>
    </source>
</evidence>
<proteinExistence type="predicted"/>
<evidence type="ECO:0000256" key="2">
    <source>
        <dbReference type="SAM" id="MobiDB-lite"/>
    </source>
</evidence>
<comment type="caution">
    <text evidence="4">The sequence shown here is derived from an EMBL/GenBank/DDBJ whole genome shotgun (WGS) entry which is preliminary data.</text>
</comment>